<accession>A0A160T1L7</accession>
<dbReference type="GO" id="GO:0008898">
    <property type="term" value="F:S-adenosylmethionine-homocysteine S-methyltransferase activity"/>
    <property type="evidence" value="ECO:0007669"/>
    <property type="project" value="TreeGrafter"/>
</dbReference>
<dbReference type="PANTHER" id="PTHR46015:SF1">
    <property type="entry name" value="HOMOCYSTEINE S-METHYLTRANSFERASE-LIKE ISOFORM 1"/>
    <property type="match status" value="1"/>
</dbReference>
<dbReference type="OrthoDB" id="9803687at2"/>
<proteinExistence type="predicted"/>
<dbReference type="InterPro" id="IPR017226">
    <property type="entry name" value="BHMT-like"/>
</dbReference>
<protein>
    <recommendedName>
        <fullName evidence="5">S-methylmethionine:homocysteine methyltransferase</fullName>
    </recommendedName>
</protein>
<keyword evidence="4 6" id="KW-0862">Zinc</keyword>
<evidence type="ECO:0000256" key="2">
    <source>
        <dbReference type="ARBA" id="ARBA00022679"/>
    </source>
</evidence>
<evidence type="ECO:0000256" key="6">
    <source>
        <dbReference type="PROSITE-ProRule" id="PRU00333"/>
    </source>
</evidence>
<dbReference type="SUPFAM" id="SSF82282">
    <property type="entry name" value="Homocysteine S-methyltransferase"/>
    <property type="match status" value="1"/>
</dbReference>
<evidence type="ECO:0000256" key="4">
    <source>
        <dbReference type="ARBA" id="ARBA00022833"/>
    </source>
</evidence>
<dbReference type="GO" id="GO:0033528">
    <property type="term" value="P:S-methylmethionine cycle"/>
    <property type="evidence" value="ECO:0007669"/>
    <property type="project" value="TreeGrafter"/>
</dbReference>
<evidence type="ECO:0000256" key="5">
    <source>
        <dbReference type="ARBA" id="ARBA00076752"/>
    </source>
</evidence>
<dbReference type="Gene3D" id="3.20.20.330">
    <property type="entry name" value="Homocysteine-binding-like domain"/>
    <property type="match status" value="1"/>
</dbReference>
<keyword evidence="3 6" id="KW-0479">Metal-binding</keyword>
<dbReference type="InterPro" id="IPR003726">
    <property type="entry name" value="HCY_dom"/>
</dbReference>
<dbReference type="EMBL" id="LN890655">
    <property type="protein sequence ID" value="CUS02718.2"/>
    <property type="molecule type" value="Genomic_DNA"/>
</dbReference>
<dbReference type="Proteomes" id="UP000215027">
    <property type="component" value="Chromosome I"/>
</dbReference>
<dbReference type="InterPro" id="IPR036589">
    <property type="entry name" value="HCY_dom_sf"/>
</dbReference>
<name>A0A160T1L7_9CHLR</name>
<evidence type="ECO:0000256" key="1">
    <source>
        <dbReference type="ARBA" id="ARBA00022603"/>
    </source>
</evidence>
<dbReference type="AlphaFoldDB" id="A0A160T1L7"/>
<reference evidence="8" key="1">
    <citation type="submission" date="2016-01" db="EMBL/GenBank/DDBJ databases">
        <authorList>
            <person name="Mcilroy J.S."/>
            <person name="Karst M S."/>
            <person name="Albertsen M."/>
        </authorList>
    </citation>
    <scope>NUCLEOTIDE SEQUENCE</scope>
    <source>
        <strain evidence="8">Cfx-K</strain>
    </source>
</reference>
<feature type="binding site" evidence="6">
    <location>
        <position position="230"/>
    </location>
    <ligand>
        <name>Zn(2+)</name>
        <dbReference type="ChEBI" id="CHEBI:29105"/>
    </ligand>
</feature>
<feature type="domain" description="Hcy-binding" evidence="7">
    <location>
        <begin position="3"/>
        <end position="310"/>
    </location>
</feature>
<feature type="binding site" evidence="6">
    <location>
        <position position="295"/>
    </location>
    <ligand>
        <name>Zn(2+)</name>
        <dbReference type="ChEBI" id="CHEBI:29105"/>
    </ligand>
</feature>
<keyword evidence="1 6" id="KW-0489">Methyltransferase</keyword>
<dbReference type="NCBIfam" id="NF007020">
    <property type="entry name" value="PRK09485.1"/>
    <property type="match status" value="1"/>
</dbReference>
<keyword evidence="2 6" id="KW-0808">Transferase</keyword>
<dbReference type="RefSeq" id="WP_095042296.1">
    <property type="nucleotide sequence ID" value="NZ_LN890655.1"/>
</dbReference>
<evidence type="ECO:0000256" key="3">
    <source>
        <dbReference type="ARBA" id="ARBA00022723"/>
    </source>
</evidence>
<sequence>MTNPISPFLRQQGTLILDGGLATELERRGHDLRDALWSARLLRDDPDAIRQLHLDYYGAGADCCTSASYQATLPGFMNHGYSAGQAADLIRLSVRLVIEARDAFWAVESNRTRRLRPLVAASVGPYGAYLADGSEYTGAYELDEAGLAAFHRARWAILAGSGADLLACETIPSLAEARALAGLLDETPDVWAWFSFSCRDGAHISDGTPLAECAALLSGHERVAAIGINCTPPRFIPDLIRAVAAVTDKPIIVYPNSGETYDPLTKRWLGEAIPAEFGTYSREWRKLGAGLIGGCCRTTPDHVRQISDRFRKRTWPIA</sequence>
<evidence type="ECO:0000313" key="8">
    <source>
        <dbReference type="EMBL" id="CUS02718.2"/>
    </source>
</evidence>
<dbReference type="PIRSF" id="PIRSF037505">
    <property type="entry name" value="Betaine_HMT"/>
    <property type="match status" value="1"/>
</dbReference>
<keyword evidence="9" id="KW-1185">Reference proteome</keyword>
<dbReference type="Pfam" id="PF02574">
    <property type="entry name" value="S-methyl_trans"/>
    <property type="match status" value="1"/>
</dbReference>
<organism evidence="8 9">
    <name type="scientific">Candidatus Promineifilum breve</name>
    <dbReference type="NCBI Taxonomy" id="1806508"/>
    <lineage>
        <taxon>Bacteria</taxon>
        <taxon>Bacillati</taxon>
        <taxon>Chloroflexota</taxon>
        <taxon>Ardenticatenia</taxon>
        <taxon>Candidatus Promineifilales</taxon>
        <taxon>Candidatus Promineifilaceae</taxon>
        <taxon>Candidatus Promineifilum</taxon>
    </lineage>
</organism>
<dbReference type="GO" id="GO:0009086">
    <property type="term" value="P:methionine biosynthetic process"/>
    <property type="evidence" value="ECO:0007669"/>
    <property type="project" value="InterPro"/>
</dbReference>
<dbReference type="PROSITE" id="PS50970">
    <property type="entry name" value="HCY"/>
    <property type="match status" value="1"/>
</dbReference>
<dbReference type="GO" id="GO:0032259">
    <property type="term" value="P:methylation"/>
    <property type="evidence" value="ECO:0007669"/>
    <property type="project" value="UniProtKB-KW"/>
</dbReference>
<dbReference type="GO" id="GO:0008270">
    <property type="term" value="F:zinc ion binding"/>
    <property type="evidence" value="ECO:0007669"/>
    <property type="project" value="InterPro"/>
</dbReference>
<comment type="cofactor">
    <cofactor evidence="6">
        <name>Zn(2+)</name>
        <dbReference type="ChEBI" id="CHEBI:29105"/>
    </cofactor>
</comment>
<gene>
    <name evidence="8" type="primary">ybgG</name>
    <name evidence="8" type="ORF">CFX0092_A0840</name>
</gene>
<feature type="binding site" evidence="6">
    <location>
        <position position="296"/>
    </location>
    <ligand>
        <name>Zn(2+)</name>
        <dbReference type="ChEBI" id="CHEBI:29105"/>
    </ligand>
</feature>
<dbReference type="FunFam" id="3.20.20.330:FF:000002">
    <property type="entry name" value="Homocysteine S-methyltransferase"/>
    <property type="match status" value="1"/>
</dbReference>
<evidence type="ECO:0000259" key="7">
    <source>
        <dbReference type="PROSITE" id="PS50970"/>
    </source>
</evidence>
<dbReference type="InterPro" id="IPR051486">
    <property type="entry name" value="Hcy_S-methyltransferase"/>
</dbReference>
<dbReference type="KEGG" id="pbf:CFX0092_A0840"/>
<dbReference type="PANTHER" id="PTHR46015">
    <property type="entry name" value="ZGC:172121"/>
    <property type="match status" value="1"/>
</dbReference>
<evidence type="ECO:0000313" key="9">
    <source>
        <dbReference type="Proteomes" id="UP000215027"/>
    </source>
</evidence>